<dbReference type="CDD" id="cd08422">
    <property type="entry name" value="PBP2_CrgA_like"/>
    <property type="match status" value="1"/>
</dbReference>
<dbReference type="FunFam" id="1.10.10.10:FF:000001">
    <property type="entry name" value="LysR family transcriptional regulator"/>
    <property type="match status" value="1"/>
</dbReference>
<dbReference type="PROSITE" id="PS50931">
    <property type="entry name" value="HTH_LYSR"/>
    <property type="match status" value="1"/>
</dbReference>
<proteinExistence type="inferred from homology"/>
<dbReference type="InterPro" id="IPR058163">
    <property type="entry name" value="LysR-type_TF_proteobact-type"/>
</dbReference>
<accession>A0A1N6T9C3</accession>
<dbReference type="AlphaFoldDB" id="A0A1N6T9C3"/>
<dbReference type="OrthoDB" id="9810065at2"/>
<keyword evidence="7" id="KW-1185">Reference proteome</keyword>
<dbReference type="GO" id="GO:0003700">
    <property type="term" value="F:DNA-binding transcription factor activity"/>
    <property type="evidence" value="ECO:0007669"/>
    <property type="project" value="InterPro"/>
</dbReference>
<dbReference type="InterPro" id="IPR036390">
    <property type="entry name" value="WH_DNA-bd_sf"/>
</dbReference>
<sequence length="301" mass="32902">MDRLDDLALFLRVLDQGSISAAARQLDLSPAVASQRLARLEQSLGVRLLHRTTRRLHPTAEGLALAEQGRGLVDDLDTLFGSLQATNTGVAGTLRIAASATFGRLYLSPLLNEFMARHPRLRVSVDLSDQMVDLVSDGFDLGIRIGALADSSLVAKRLAENQRVLVASPAYLARRGTPETPKDLAEHDCLILTGAQGRQDQWVLGDGRGGEVRVRVHGRLESNLGELLRDAAVAGEGIATHSLWHIADDLRSGRLVTVLADYPLAPTGIWAVMPQRRLIPPRVSHFVDFMAERLRDTPPWE</sequence>
<dbReference type="STRING" id="1604334.SAMN05421546_1302"/>
<reference evidence="7" key="1">
    <citation type="submission" date="2017-01" db="EMBL/GenBank/DDBJ databases">
        <authorList>
            <person name="Varghese N."/>
            <person name="Submissions S."/>
        </authorList>
    </citation>
    <scope>NUCLEOTIDE SEQUENCE [LARGE SCALE GENOMIC DNA]</scope>
    <source>
        <strain evidence="7">UM1</strain>
    </source>
</reference>
<gene>
    <name evidence="6" type="ORF">SAMN05421546_1302</name>
</gene>
<name>A0A1N6T9C3_9GAMM</name>
<dbReference type="Pfam" id="PF00126">
    <property type="entry name" value="HTH_1"/>
    <property type="match status" value="1"/>
</dbReference>
<dbReference type="PANTHER" id="PTHR30537:SF81">
    <property type="entry name" value="TRANSCRIPTIONAL REGULATOR-RELATED"/>
    <property type="match status" value="1"/>
</dbReference>
<dbReference type="RefSeq" id="WP_076586557.1">
    <property type="nucleotide sequence ID" value="NZ_FTLW01000003.1"/>
</dbReference>
<dbReference type="GO" id="GO:0043565">
    <property type="term" value="F:sequence-specific DNA binding"/>
    <property type="evidence" value="ECO:0007669"/>
    <property type="project" value="TreeGrafter"/>
</dbReference>
<protein>
    <submittedName>
        <fullName evidence="6">Transcriptional regulator, LysR family</fullName>
    </submittedName>
</protein>
<dbReference type="Gene3D" id="3.40.190.290">
    <property type="match status" value="1"/>
</dbReference>
<evidence type="ECO:0000256" key="3">
    <source>
        <dbReference type="ARBA" id="ARBA00023125"/>
    </source>
</evidence>
<evidence type="ECO:0000256" key="1">
    <source>
        <dbReference type="ARBA" id="ARBA00009437"/>
    </source>
</evidence>
<dbReference type="InterPro" id="IPR005119">
    <property type="entry name" value="LysR_subst-bd"/>
</dbReference>
<feature type="domain" description="HTH lysR-type" evidence="5">
    <location>
        <begin position="1"/>
        <end position="59"/>
    </location>
</feature>
<evidence type="ECO:0000313" key="6">
    <source>
        <dbReference type="EMBL" id="SIQ49837.1"/>
    </source>
</evidence>
<keyword evidence="2" id="KW-0805">Transcription regulation</keyword>
<dbReference type="InterPro" id="IPR000847">
    <property type="entry name" value="LysR_HTH_N"/>
</dbReference>
<organism evidence="6 7">
    <name type="scientific">Solilutibacter tolerans</name>
    <dbReference type="NCBI Taxonomy" id="1604334"/>
    <lineage>
        <taxon>Bacteria</taxon>
        <taxon>Pseudomonadati</taxon>
        <taxon>Pseudomonadota</taxon>
        <taxon>Gammaproteobacteria</taxon>
        <taxon>Lysobacterales</taxon>
        <taxon>Lysobacteraceae</taxon>
        <taxon>Solilutibacter</taxon>
    </lineage>
</organism>
<dbReference type="Gene3D" id="1.10.10.10">
    <property type="entry name" value="Winged helix-like DNA-binding domain superfamily/Winged helix DNA-binding domain"/>
    <property type="match status" value="1"/>
</dbReference>
<dbReference type="FunFam" id="3.40.190.290:FF:000001">
    <property type="entry name" value="Transcriptional regulator, LysR family"/>
    <property type="match status" value="1"/>
</dbReference>
<dbReference type="Proteomes" id="UP000241788">
    <property type="component" value="Unassembled WGS sequence"/>
</dbReference>
<dbReference type="GO" id="GO:0006351">
    <property type="term" value="P:DNA-templated transcription"/>
    <property type="evidence" value="ECO:0007669"/>
    <property type="project" value="TreeGrafter"/>
</dbReference>
<dbReference type="PANTHER" id="PTHR30537">
    <property type="entry name" value="HTH-TYPE TRANSCRIPTIONAL REGULATOR"/>
    <property type="match status" value="1"/>
</dbReference>
<dbReference type="SUPFAM" id="SSF53850">
    <property type="entry name" value="Periplasmic binding protein-like II"/>
    <property type="match status" value="1"/>
</dbReference>
<keyword evidence="4" id="KW-0804">Transcription</keyword>
<dbReference type="InterPro" id="IPR036388">
    <property type="entry name" value="WH-like_DNA-bd_sf"/>
</dbReference>
<evidence type="ECO:0000256" key="2">
    <source>
        <dbReference type="ARBA" id="ARBA00023015"/>
    </source>
</evidence>
<keyword evidence="3" id="KW-0238">DNA-binding</keyword>
<evidence type="ECO:0000313" key="7">
    <source>
        <dbReference type="Proteomes" id="UP000241788"/>
    </source>
</evidence>
<dbReference type="EMBL" id="FTLW01000003">
    <property type="protein sequence ID" value="SIQ49837.1"/>
    <property type="molecule type" value="Genomic_DNA"/>
</dbReference>
<evidence type="ECO:0000259" key="5">
    <source>
        <dbReference type="PROSITE" id="PS50931"/>
    </source>
</evidence>
<dbReference type="SUPFAM" id="SSF46785">
    <property type="entry name" value="Winged helix' DNA-binding domain"/>
    <property type="match status" value="1"/>
</dbReference>
<comment type="similarity">
    <text evidence="1">Belongs to the LysR transcriptional regulatory family.</text>
</comment>
<evidence type="ECO:0000256" key="4">
    <source>
        <dbReference type="ARBA" id="ARBA00023163"/>
    </source>
</evidence>
<dbReference type="Pfam" id="PF03466">
    <property type="entry name" value="LysR_substrate"/>
    <property type="match status" value="1"/>
</dbReference>